<feature type="non-terminal residue" evidence="2">
    <location>
        <position position="1"/>
    </location>
</feature>
<protein>
    <recommendedName>
        <fullName evidence="1">CPL domain-containing protein</fullName>
    </recommendedName>
</protein>
<evidence type="ECO:0000259" key="1">
    <source>
        <dbReference type="Pfam" id="PF08144"/>
    </source>
</evidence>
<evidence type="ECO:0000313" key="2">
    <source>
        <dbReference type="EMBL" id="CAD7254033.1"/>
    </source>
</evidence>
<reference evidence="2" key="1">
    <citation type="submission" date="2020-11" db="EMBL/GenBank/DDBJ databases">
        <authorList>
            <person name="Tran Van P."/>
        </authorList>
    </citation>
    <scope>NUCLEOTIDE SEQUENCE</scope>
</reference>
<feature type="domain" description="CPL" evidence="1">
    <location>
        <begin position="1"/>
        <end position="93"/>
    </location>
</feature>
<accession>A0A7R9FTJ4</accession>
<dbReference type="Proteomes" id="UP000677054">
    <property type="component" value="Unassembled WGS sequence"/>
</dbReference>
<dbReference type="EMBL" id="CAJPEV010007552">
    <property type="protein sequence ID" value="CAG0904814.1"/>
    <property type="molecule type" value="Genomic_DNA"/>
</dbReference>
<sequence>KKHPELRQAELLAAASKSFLREVLGSPEDYLSDNGATLVFNTVLEKCLDVEGSQEAFQLLAEKIKEPLVPGEVKHIVERSATHLMLKKLIMEETSVSDRDNGDHSHCLKQLREGLAPANPLAGGFHRDWRDP</sequence>
<dbReference type="GO" id="GO:0003723">
    <property type="term" value="F:RNA binding"/>
    <property type="evidence" value="ECO:0007669"/>
    <property type="project" value="InterPro"/>
</dbReference>
<organism evidence="2">
    <name type="scientific">Darwinula stevensoni</name>
    <dbReference type="NCBI Taxonomy" id="69355"/>
    <lineage>
        <taxon>Eukaryota</taxon>
        <taxon>Metazoa</taxon>
        <taxon>Ecdysozoa</taxon>
        <taxon>Arthropoda</taxon>
        <taxon>Crustacea</taxon>
        <taxon>Oligostraca</taxon>
        <taxon>Ostracoda</taxon>
        <taxon>Podocopa</taxon>
        <taxon>Podocopida</taxon>
        <taxon>Darwinulocopina</taxon>
        <taxon>Darwinuloidea</taxon>
        <taxon>Darwinulidae</taxon>
        <taxon>Darwinula</taxon>
    </lineage>
</organism>
<feature type="non-terminal residue" evidence="2">
    <location>
        <position position="132"/>
    </location>
</feature>
<dbReference type="InterPro" id="IPR012959">
    <property type="entry name" value="CPL_dom"/>
</dbReference>
<gene>
    <name evidence="2" type="ORF">DSTB1V02_LOCUS13779</name>
</gene>
<proteinExistence type="predicted"/>
<dbReference type="AlphaFoldDB" id="A0A7R9FTJ4"/>
<dbReference type="EMBL" id="LR907069">
    <property type="protein sequence ID" value="CAD7254033.1"/>
    <property type="molecule type" value="Genomic_DNA"/>
</dbReference>
<keyword evidence="3" id="KW-1185">Reference proteome</keyword>
<dbReference type="Pfam" id="PF08144">
    <property type="entry name" value="CPL"/>
    <property type="match status" value="1"/>
</dbReference>
<name>A0A7R9FTJ4_9CRUS</name>
<evidence type="ECO:0000313" key="3">
    <source>
        <dbReference type="Proteomes" id="UP000677054"/>
    </source>
</evidence>
<dbReference type="OrthoDB" id="497380at2759"/>